<feature type="compositionally biased region" description="Low complexity" evidence="1">
    <location>
        <begin position="345"/>
        <end position="363"/>
    </location>
</feature>
<feature type="compositionally biased region" description="Low complexity" evidence="1">
    <location>
        <begin position="466"/>
        <end position="477"/>
    </location>
</feature>
<evidence type="ECO:0000256" key="1">
    <source>
        <dbReference type="SAM" id="MobiDB-lite"/>
    </source>
</evidence>
<gene>
    <name evidence="2" type="ORF">ACFSKW_52995</name>
</gene>
<protein>
    <submittedName>
        <fullName evidence="2">Uncharacterized protein</fullName>
    </submittedName>
</protein>
<feature type="region of interest" description="Disordered" evidence="1">
    <location>
        <begin position="582"/>
        <end position="603"/>
    </location>
</feature>
<feature type="compositionally biased region" description="Low complexity" evidence="1">
    <location>
        <begin position="757"/>
        <end position="767"/>
    </location>
</feature>
<feature type="compositionally biased region" description="Low complexity" evidence="1">
    <location>
        <begin position="254"/>
        <end position="272"/>
    </location>
</feature>
<dbReference type="EMBL" id="JBHUFV010000105">
    <property type="protein sequence ID" value="MFD1940208.1"/>
    <property type="molecule type" value="Genomic_DNA"/>
</dbReference>
<evidence type="ECO:0000313" key="3">
    <source>
        <dbReference type="Proteomes" id="UP001597368"/>
    </source>
</evidence>
<name>A0ABW4TDU8_9ACTN</name>
<feature type="compositionally biased region" description="Acidic residues" evidence="1">
    <location>
        <begin position="536"/>
        <end position="545"/>
    </location>
</feature>
<feature type="region of interest" description="Disordered" evidence="1">
    <location>
        <begin position="137"/>
        <end position="430"/>
    </location>
</feature>
<proteinExistence type="predicted"/>
<organism evidence="2 3">
    <name type="scientific">Nonomuraea mangrovi</name>
    <dbReference type="NCBI Taxonomy" id="2316207"/>
    <lineage>
        <taxon>Bacteria</taxon>
        <taxon>Bacillati</taxon>
        <taxon>Actinomycetota</taxon>
        <taxon>Actinomycetes</taxon>
        <taxon>Streptosporangiales</taxon>
        <taxon>Streptosporangiaceae</taxon>
        <taxon>Nonomuraea</taxon>
    </lineage>
</organism>
<reference evidence="3" key="1">
    <citation type="journal article" date="2019" name="Int. J. Syst. Evol. Microbiol.">
        <title>The Global Catalogue of Microorganisms (GCM) 10K type strain sequencing project: providing services to taxonomists for standard genome sequencing and annotation.</title>
        <authorList>
            <consortium name="The Broad Institute Genomics Platform"/>
            <consortium name="The Broad Institute Genome Sequencing Center for Infectious Disease"/>
            <person name="Wu L."/>
            <person name="Ma J."/>
        </authorList>
    </citation>
    <scope>NUCLEOTIDE SEQUENCE [LARGE SCALE GENOMIC DNA]</scope>
    <source>
        <strain evidence="3">ICMP 6774ER</strain>
    </source>
</reference>
<feature type="region of interest" description="Disordered" evidence="1">
    <location>
        <begin position="457"/>
        <end position="561"/>
    </location>
</feature>
<accession>A0ABW4TDU8</accession>
<feature type="compositionally biased region" description="Basic and acidic residues" evidence="1">
    <location>
        <begin position="546"/>
        <end position="557"/>
    </location>
</feature>
<evidence type="ECO:0000313" key="2">
    <source>
        <dbReference type="EMBL" id="MFD1940208.1"/>
    </source>
</evidence>
<dbReference type="RefSeq" id="WP_379583207.1">
    <property type="nucleotide sequence ID" value="NZ_JBHUFV010000105.1"/>
</dbReference>
<comment type="caution">
    <text evidence="2">The sequence shown here is derived from an EMBL/GenBank/DDBJ whole genome shotgun (WGS) entry which is preliminary data.</text>
</comment>
<feature type="compositionally biased region" description="Low complexity" evidence="1">
    <location>
        <begin position="397"/>
        <end position="430"/>
    </location>
</feature>
<dbReference type="Proteomes" id="UP001597368">
    <property type="component" value="Unassembled WGS sequence"/>
</dbReference>
<feature type="compositionally biased region" description="Basic and acidic residues" evidence="1">
    <location>
        <begin position="513"/>
        <end position="529"/>
    </location>
</feature>
<feature type="compositionally biased region" description="Low complexity" evidence="1">
    <location>
        <begin position="160"/>
        <end position="194"/>
    </location>
</feature>
<keyword evidence="3" id="KW-1185">Reference proteome</keyword>
<feature type="region of interest" description="Disordered" evidence="1">
    <location>
        <begin position="727"/>
        <end position="793"/>
    </location>
</feature>
<feature type="compositionally biased region" description="Low complexity" evidence="1">
    <location>
        <begin position="371"/>
        <end position="389"/>
    </location>
</feature>
<sequence>MNFCLSDLVPPLRWSDAAAITLLHGQPHLPEAWWRSLPMPRVLAGIGPESLGELLTEIALEHWPAAAIGDVLPALHVLDPDEADEPHVAIAIDRAGSWPGLLALSSRELMDQPFVKARPVLNSLFAAVFVRLAPGEAVASRSEPAEKPAGSRIAPRPAISDPAVSDSVPAPAVSDPSPSAPSASDSGASIPGASVPGASVPGTSLPGASDEPAVAGSRAEAPSVPGALSPEARAVPEAPPLPSRKPRSTKQSYGTPFDAFGTGTATTGQDAASPDPAAESRSEPPAGRWDAFQASTSAQPVEGGQEAAVWPETSEEVPGSERAVGAESSEASPEDQAALRSELPGSSLAAEAAFGAESAGASPEGEDVLRSAGSSPAAEAAFTAESAEASPEDDDVLLSGSAAAEGEAALRSESAGASGEEEVALGSEAAGLSPEVAAGLSPEVAAGLSPEVAAGLSPEVEGGLQAASSGAFEAGESLPEEAPRGDQPWPADVQEPEAGAVDEGEAQAAGNEVARDEVAEDRAAGDEAVRAGAQDVLDEGADEDREAARHEDVRAEDDVIGDADAARSGLDAADPVRQAGEQALAAADSVPGGETPEARGVPGGEVDLHALIESSFAGLDDKTWAVAQNRVFTDTPSAVEQLAKLFAVAKEEIVSVEAELRQRLLRWLAVEETAPYRAHLDDLRARLGVDPPRDLLIGAADWHGREIRALDVPAWQFVQATLAAPARVPDMPGAGDVPEPSLRGPAAEPSVPPASAAPPGSAASAAPSAPPAPQAFAQEPRFQPPGHEPQGAPVQAPARFEEFAAPAPAPSDGNGKPYQGFKDVALTKRCFRQPDGRWWLRIDVTAEQLATGECALPSGFAAYLGLTPGASWTVRSAAGELSMSWHGRPSISQMGRLLADVGAREGGHLFITLSKEGVLRAKHLPVATPGASKISKALRLADYTGLSSAIEHAARIIAIRIGMSGNVSLDDLKTRLRERGDRDLLDLLD</sequence>